<evidence type="ECO:0000256" key="1">
    <source>
        <dbReference type="ARBA" id="ARBA00015581"/>
    </source>
</evidence>
<organism evidence="4 5">
    <name type="scientific">Ancylostoma duodenale</name>
    <dbReference type="NCBI Taxonomy" id="51022"/>
    <lineage>
        <taxon>Eukaryota</taxon>
        <taxon>Metazoa</taxon>
        <taxon>Ecdysozoa</taxon>
        <taxon>Nematoda</taxon>
        <taxon>Chromadorea</taxon>
        <taxon>Rhabditida</taxon>
        <taxon>Rhabditina</taxon>
        <taxon>Rhabditomorpha</taxon>
        <taxon>Strongyloidea</taxon>
        <taxon>Ancylostomatidae</taxon>
        <taxon>Ancylostomatinae</taxon>
        <taxon>Ancylostoma</taxon>
    </lineage>
</organism>
<evidence type="ECO:0000313" key="5">
    <source>
        <dbReference type="Proteomes" id="UP000054047"/>
    </source>
</evidence>
<gene>
    <name evidence="4" type="ORF">ANCDUO_04381</name>
</gene>
<protein>
    <recommendedName>
        <fullName evidence="1">Translation machinery-associated protein 7 homolog</fullName>
    </recommendedName>
    <alternativeName>
        <fullName evidence="2">Coiled-coil domain-containing protein 72 homolog</fullName>
    </alternativeName>
</protein>
<evidence type="ECO:0000313" key="4">
    <source>
        <dbReference type="EMBL" id="KIH65298.1"/>
    </source>
</evidence>
<evidence type="ECO:0000256" key="3">
    <source>
        <dbReference type="SAM" id="MobiDB-lite"/>
    </source>
</evidence>
<feature type="region of interest" description="Disordered" evidence="3">
    <location>
        <begin position="58"/>
        <end position="92"/>
    </location>
</feature>
<name>A0A0C2D6Q2_9BILA</name>
<dbReference type="Proteomes" id="UP000054047">
    <property type="component" value="Unassembled WGS sequence"/>
</dbReference>
<evidence type="ECO:0000256" key="2">
    <source>
        <dbReference type="ARBA" id="ARBA00031894"/>
    </source>
</evidence>
<dbReference type="Pfam" id="PF09072">
    <property type="entry name" value="TMA7"/>
    <property type="match status" value="1"/>
</dbReference>
<dbReference type="EMBL" id="KN727617">
    <property type="protein sequence ID" value="KIH65298.1"/>
    <property type="molecule type" value="Genomic_DNA"/>
</dbReference>
<accession>A0A0C2D6Q2</accession>
<proteinExistence type="predicted"/>
<dbReference type="AlphaFoldDB" id="A0A0C2D6Q2"/>
<dbReference type="OrthoDB" id="3052842at2759"/>
<dbReference type="InterPro" id="IPR015157">
    <property type="entry name" value="TMA7"/>
</dbReference>
<feature type="region of interest" description="Disordered" evidence="3">
    <location>
        <begin position="1"/>
        <end position="25"/>
    </location>
</feature>
<reference evidence="4 5" key="1">
    <citation type="submission" date="2013-12" db="EMBL/GenBank/DDBJ databases">
        <title>Draft genome of the parsitic nematode Ancylostoma duodenale.</title>
        <authorList>
            <person name="Mitreva M."/>
        </authorList>
    </citation>
    <scope>NUCLEOTIDE SEQUENCE [LARGE SCALE GENOMIC DNA]</scope>
    <source>
        <strain evidence="4 5">Zhejiang</strain>
    </source>
</reference>
<dbReference type="PANTHER" id="PTHR28632">
    <property type="entry name" value="TRANSLATION MACHINERY-ASSOCIATED PROTEIN 7"/>
    <property type="match status" value="1"/>
</dbReference>
<sequence length="92" mass="10297">MTGRQGGKAKPLKQPKKADKTLDEEDLEFKKKQLEEKKKLAELAAKAQKGPLVCYLSFPGATRTTPPCRPLKPPSELGRESVHNRTKDQLIE</sequence>
<feature type="compositionally biased region" description="Basic and acidic residues" evidence="3">
    <location>
        <begin position="77"/>
        <end position="92"/>
    </location>
</feature>
<keyword evidence="5" id="KW-1185">Reference proteome</keyword>